<organism evidence="3 4">
    <name type="scientific">Desmophyllum pertusum</name>
    <dbReference type="NCBI Taxonomy" id="174260"/>
    <lineage>
        <taxon>Eukaryota</taxon>
        <taxon>Metazoa</taxon>
        <taxon>Cnidaria</taxon>
        <taxon>Anthozoa</taxon>
        <taxon>Hexacorallia</taxon>
        <taxon>Scleractinia</taxon>
        <taxon>Caryophylliina</taxon>
        <taxon>Caryophylliidae</taxon>
        <taxon>Desmophyllum</taxon>
    </lineage>
</organism>
<evidence type="ECO:0000313" key="3">
    <source>
        <dbReference type="EMBL" id="KAJ7327782.1"/>
    </source>
</evidence>
<dbReference type="InterPro" id="IPR002017">
    <property type="entry name" value="Spectrin_repeat"/>
</dbReference>
<gene>
    <name evidence="3" type="ORF">OS493_026057</name>
</gene>
<dbReference type="Gene3D" id="1.20.58.60">
    <property type="match status" value="3"/>
</dbReference>
<dbReference type="Proteomes" id="UP001163046">
    <property type="component" value="Unassembled WGS sequence"/>
</dbReference>
<keyword evidence="1" id="KW-0677">Repeat</keyword>
<keyword evidence="2" id="KW-0175">Coiled coil</keyword>
<dbReference type="AlphaFoldDB" id="A0A9W9Y9R9"/>
<feature type="coiled-coil region" evidence="2">
    <location>
        <begin position="331"/>
        <end position="361"/>
    </location>
</feature>
<evidence type="ECO:0000256" key="1">
    <source>
        <dbReference type="ARBA" id="ARBA00022737"/>
    </source>
</evidence>
<sequence>MDELVDWLMSILSLMRNDEVCDDSLDMVEGQLEHLKHYQSEVERHQTIKDNLDQIASQLEQATRGNAEDLVESQARLDDNWTELCALLEDRENELLGAQTDLLLVRCLDDVEQLEAWFKGARDTMETPIMVLSSASFEDAKEQLGKYRVIKKELRNKQEILEALNKRVNQSLKRTEKRVQKDEQLKYALNRWVDFQKVYTELKNINEWFEQREETLGRYQRIVTQKEFEIALEDVKAMKGFLVTQQEAVENVVVAASRLRGDAAFDQQEIQETIETVEERWSELTTKVDEYESWLEGSVQACKQYDASIGYITNVLNDTEERLGTSTAGNLQELKAQVERLQTLREDMNEISGRMDEVTELATDWAQNSDPSASQRLTSEIASLSERFGSVSTRLIKKEKELEDILVKWQQFETSCADMMAWIESQTVVLNESVTVDVSLTLQLQQLAICQESIDRLVMWLEDAETRANSGGDLDNSERLEQLQELLQDLDDSHHRLESLDSSVDDKLAGMAQKEFQEMKDQVEQLEERWVQFRRKLSSSVESDKTGDQKAKGL</sequence>
<dbReference type="EMBL" id="MU827799">
    <property type="protein sequence ID" value="KAJ7327782.1"/>
    <property type="molecule type" value="Genomic_DNA"/>
</dbReference>
<dbReference type="InterPro" id="IPR018159">
    <property type="entry name" value="Spectrin/alpha-actinin"/>
</dbReference>
<protein>
    <submittedName>
        <fullName evidence="3">Uncharacterized protein</fullName>
    </submittedName>
</protein>
<dbReference type="CDD" id="cd00176">
    <property type="entry name" value="SPEC"/>
    <property type="match status" value="2"/>
</dbReference>
<dbReference type="SMART" id="SM00150">
    <property type="entry name" value="SPEC"/>
    <property type="match status" value="3"/>
</dbReference>
<dbReference type="SUPFAM" id="SSF46966">
    <property type="entry name" value="Spectrin repeat"/>
    <property type="match status" value="4"/>
</dbReference>
<evidence type="ECO:0000313" key="4">
    <source>
        <dbReference type="Proteomes" id="UP001163046"/>
    </source>
</evidence>
<accession>A0A9W9Y9R9</accession>
<evidence type="ECO:0000256" key="2">
    <source>
        <dbReference type="SAM" id="Coils"/>
    </source>
</evidence>
<proteinExistence type="predicted"/>
<comment type="caution">
    <text evidence="3">The sequence shown here is derived from an EMBL/GenBank/DDBJ whole genome shotgun (WGS) entry which is preliminary data.</text>
</comment>
<name>A0A9W9Y9R9_9CNID</name>
<dbReference type="PANTHER" id="PTHR11915">
    <property type="entry name" value="SPECTRIN/FILAMIN RELATED CYTOSKELETAL PROTEIN"/>
    <property type="match status" value="1"/>
</dbReference>
<keyword evidence="4" id="KW-1185">Reference proteome</keyword>
<reference evidence="3" key="1">
    <citation type="submission" date="2023-01" db="EMBL/GenBank/DDBJ databases">
        <title>Genome assembly of the deep-sea coral Lophelia pertusa.</title>
        <authorList>
            <person name="Herrera S."/>
            <person name="Cordes E."/>
        </authorList>
    </citation>
    <scope>NUCLEOTIDE SEQUENCE</scope>
    <source>
        <strain evidence="3">USNM1676648</strain>
        <tissue evidence="3">Polyp</tissue>
    </source>
</reference>
<feature type="coiled-coil region" evidence="2">
    <location>
        <begin position="480"/>
        <end position="536"/>
    </location>
</feature>
<dbReference type="Pfam" id="PF00435">
    <property type="entry name" value="Spectrin"/>
    <property type="match status" value="3"/>
</dbReference>
<feature type="coiled-coil region" evidence="2">
    <location>
        <begin position="137"/>
        <end position="185"/>
    </location>
</feature>